<organism evidence="1 2">
    <name type="scientific">Marchantia polymorpha</name>
    <name type="common">Common liverwort</name>
    <name type="synonym">Marchantia aquatica</name>
    <dbReference type="NCBI Taxonomy" id="3197"/>
    <lineage>
        <taxon>Eukaryota</taxon>
        <taxon>Viridiplantae</taxon>
        <taxon>Streptophyta</taxon>
        <taxon>Embryophyta</taxon>
        <taxon>Marchantiophyta</taxon>
        <taxon>Marchantiopsida</taxon>
        <taxon>Marchantiidae</taxon>
        <taxon>Marchantiales</taxon>
        <taxon>Marchantiaceae</taxon>
        <taxon>Marchantia</taxon>
    </lineage>
</organism>
<gene>
    <name evidence="1" type="ORF">MARPO_0088s0095</name>
</gene>
<accession>A0A2R6WI72</accession>
<evidence type="ECO:0000313" key="2">
    <source>
        <dbReference type="Proteomes" id="UP000244005"/>
    </source>
</evidence>
<protein>
    <submittedName>
        <fullName evidence="1">Uncharacterized protein</fullName>
    </submittedName>
</protein>
<keyword evidence="2" id="KW-1185">Reference proteome</keyword>
<name>A0A2R6WI72_MARPO</name>
<reference evidence="2" key="1">
    <citation type="journal article" date="2017" name="Cell">
        <title>Insights into land plant evolution garnered from the Marchantia polymorpha genome.</title>
        <authorList>
            <person name="Bowman J.L."/>
            <person name="Kohchi T."/>
            <person name="Yamato K.T."/>
            <person name="Jenkins J."/>
            <person name="Shu S."/>
            <person name="Ishizaki K."/>
            <person name="Yamaoka S."/>
            <person name="Nishihama R."/>
            <person name="Nakamura Y."/>
            <person name="Berger F."/>
            <person name="Adam C."/>
            <person name="Aki S.S."/>
            <person name="Althoff F."/>
            <person name="Araki T."/>
            <person name="Arteaga-Vazquez M.A."/>
            <person name="Balasubrmanian S."/>
            <person name="Barry K."/>
            <person name="Bauer D."/>
            <person name="Boehm C.R."/>
            <person name="Briginshaw L."/>
            <person name="Caballero-Perez J."/>
            <person name="Catarino B."/>
            <person name="Chen F."/>
            <person name="Chiyoda S."/>
            <person name="Chovatia M."/>
            <person name="Davies K.M."/>
            <person name="Delmans M."/>
            <person name="Demura T."/>
            <person name="Dierschke T."/>
            <person name="Dolan L."/>
            <person name="Dorantes-Acosta A.E."/>
            <person name="Eklund D.M."/>
            <person name="Florent S.N."/>
            <person name="Flores-Sandoval E."/>
            <person name="Fujiyama A."/>
            <person name="Fukuzawa H."/>
            <person name="Galik B."/>
            <person name="Grimanelli D."/>
            <person name="Grimwood J."/>
            <person name="Grossniklaus U."/>
            <person name="Hamada T."/>
            <person name="Haseloff J."/>
            <person name="Hetherington A.J."/>
            <person name="Higo A."/>
            <person name="Hirakawa Y."/>
            <person name="Hundley H.N."/>
            <person name="Ikeda Y."/>
            <person name="Inoue K."/>
            <person name="Inoue S.I."/>
            <person name="Ishida S."/>
            <person name="Jia Q."/>
            <person name="Kakita M."/>
            <person name="Kanazawa T."/>
            <person name="Kawai Y."/>
            <person name="Kawashima T."/>
            <person name="Kennedy M."/>
            <person name="Kinose K."/>
            <person name="Kinoshita T."/>
            <person name="Kohara Y."/>
            <person name="Koide E."/>
            <person name="Komatsu K."/>
            <person name="Kopischke S."/>
            <person name="Kubo M."/>
            <person name="Kyozuka J."/>
            <person name="Lagercrantz U."/>
            <person name="Lin S.S."/>
            <person name="Lindquist E."/>
            <person name="Lipzen A.M."/>
            <person name="Lu C.W."/>
            <person name="De Luna E."/>
            <person name="Martienssen R.A."/>
            <person name="Minamino N."/>
            <person name="Mizutani M."/>
            <person name="Mizutani M."/>
            <person name="Mochizuki N."/>
            <person name="Monte I."/>
            <person name="Mosher R."/>
            <person name="Nagasaki H."/>
            <person name="Nakagami H."/>
            <person name="Naramoto S."/>
            <person name="Nishitani K."/>
            <person name="Ohtani M."/>
            <person name="Okamoto T."/>
            <person name="Okumura M."/>
            <person name="Phillips J."/>
            <person name="Pollak B."/>
            <person name="Reinders A."/>
            <person name="Rovekamp M."/>
            <person name="Sano R."/>
            <person name="Sawa S."/>
            <person name="Schmid M.W."/>
            <person name="Shirakawa M."/>
            <person name="Solano R."/>
            <person name="Spunde A."/>
            <person name="Suetsugu N."/>
            <person name="Sugano S."/>
            <person name="Sugiyama A."/>
            <person name="Sun R."/>
            <person name="Suzuki Y."/>
            <person name="Takenaka M."/>
            <person name="Takezawa D."/>
            <person name="Tomogane H."/>
            <person name="Tsuzuki M."/>
            <person name="Ueda T."/>
            <person name="Umeda M."/>
            <person name="Ward J.M."/>
            <person name="Watanabe Y."/>
            <person name="Yazaki K."/>
            <person name="Yokoyama R."/>
            <person name="Yoshitake Y."/>
            <person name="Yotsui I."/>
            <person name="Zachgo S."/>
            <person name="Schmutz J."/>
        </authorList>
    </citation>
    <scope>NUCLEOTIDE SEQUENCE [LARGE SCALE GENOMIC DNA]</scope>
    <source>
        <strain evidence="2">Tak-1</strain>
    </source>
</reference>
<dbReference type="Proteomes" id="UP000244005">
    <property type="component" value="Unassembled WGS sequence"/>
</dbReference>
<dbReference type="EMBL" id="KZ772760">
    <property type="protein sequence ID" value="PTQ33556.1"/>
    <property type="molecule type" value="Genomic_DNA"/>
</dbReference>
<proteinExistence type="predicted"/>
<dbReference type="AlphaFoldDB" id="A0A2R6WI72"/>
<sequence>MSCVEPWNKDPSSKADCFSFSHTWSLHIGLLVECFSRDCCFLRCHWTWTEHIIVTWSQSKRMSKSESYHRREATTWQGFPSCENQRQTGTCTLISLKPTSTPAASIRQCSSSRAKAENINIIIKKISLGWGDVGRSNCCRRLFFIFLERSSCVQRTAQMINLDPLKLSFFHSF</sequence>
<evidence type="ECO:0000313" key="1">
    <source>
        <dbReference type="EMBL" id="PTQ33556.1"/>
    </source>
</evidence>